<dbReference type="NCBIfam" id="NF042424">
    <property type="entry name" value="Amuc_1102_rel"/>
    <property type="match status" value="1"/>
</dbReference>
<keyword evidence="1" id="KW-0732">Signal</keyword>
<gene>
    <name evidence="2" type="ORF">AVDCRST_MAG42-2024</name>
</gene>
<evidence type="ECO:0000256" key="1">
    <source>
        <dbReference type="SAM" id="SignalP"/>
    </source>
</evidence>
<feature type="chain" id="PRO_5026804086" evidence="1">
    <location>
        <begin position="22"/>
        <end position="191"/>
    </location>
</feature>
<sequence length="191" mass="21460">MKTQQLLASLAVFAWSCAAFGQGRPGSEFQIAKVSRNLITTPQFTYTGAQQFQANQRDRWLEVEVDFSAAPEFTDELTFKYYILVNGKLLTGEVTHTNIAGGRDNRSVMYVSPKTLARVMGNRPMAPNSVQNVAVQVVQQGAVKHELSAERAQPNWYSTMPQVPGLVLNKNETPFAPLYWDRYEQIKSQAR</sequence>
<feature type="signal peptide" evidence="1">
    <location>
        <begin position="1"/>
        <end position="21"/>
    </location>
</feature>
<proteinExistence type="predicted"/>
<organism evidence="2">
    <name type="scientific">uncultured Chthoniobacterales bacterium</name>
    <dbReference type="NCBI Taxonomy" id="1836801"/>
    <lineage>
        <taxon>Bacteria</taxon>
        <taxon>Pseudomonadati</taxon>
        <taxon>Verrucomicrobiota</taxon>
        <taxon>Spartobacteria</taxon>
        <taxon>Chthoniobacterales</taxon>
        <taxon>environmental samples</taxon>
    </lineage>
</organism>
<dbReference type="EMBL" id="CADCTA010000075">
    <property type="protein sequence ID" value="CAA9246960.1"/>
    <property type="molecule type" value="Genomic_DNA"/>
</dbReference>
<dbReference type="InterPro" id="IPR049970">
    <property type="entry name" value="Amuc_1102-like"/>
</dbReference>
<evidence type="ECO:0000313" key="2">
    <source>
        <dbReference type="EMBL" id="CAA9246960.1"/>
    </source>
</evidence>
<reference evidence="2" key="1">
    <citation type="submission" date="2020-02" db="EMBL/GenBank/DDBJ databases">
        <authorList>
            <person name="Meier V. D."/>
        </authorList>
    </citation>
    <scope>NUCLEOTIDE SEQUENCE</scope>
    <source>
        <strain evidence="2">AVDCRST_MAG42</strain>
    </source>
</reference>
<protein>
    <submittedName>
        <fullName evidence="2">Uncharacterized protein</fullName>
    </submittedName>
</protein>
<accession>A0A6J4IDB2</accession>
<dbReference type="AlphaFoldDB" id="A0A6J4IDB2"/>
<name>A0A6J4IDB2_9BACT</name>